<dbReference type="AlphaFoldDB" id="A0A8H7BTT4"/>
<evidence type="ECO:0000256" key="3">
    <source>
        <dbReference type="SAM" id="SignalP"/>
    </source>
</evidence>
<dbReference type="InterPro" id="IPR051595">
    <property type="entry name" value="GH25_Enzymes"/>
</dbReference>
<keyword evidence="2 3" id="KW-0732">Signal</keyword>
<dbReference type="EMBL" id="JABAYA010000056">
    <property type="protein sequence ID" value="KAF7727446.1"/>
    <property type="molecule type" value="Genomic_DNA"/>
</dbReference>
<accession>A0A8H7BTT4</accession>
<dbReference type="PANTHER" id="PTHR23208:SF36">
    <property type="entry name" value="LYSOZYME-RELATED"/>
    <property type="match status" value="1"/>
</dbReference>
<dbReference type="OrthoDB" id="2251794at2759"/>
<dbReference type="GO" id="GO:0016998">
    <property type="term" value="P:cell wall macromolecule catabolic process"/>
    <property type="evidence" value="ECO:0007669"/>
    <property type="project" value="InterPro"/>
</dbReference>
<evidence type="ECO:0000256" key="1">
    <source>
        <dbReference type="ARBA" id="ARBA00010646"/>
    </source>
</evidence>
<evidence type="ECO:0000256" key="2">
    <source>
        <dbReference type="ARBA" id="ARBA00022729"/>
    </source>
</evidence>
<evidence type="ECO:0000313" key="5">
    <source>
        <dbReference type="Proteomes" id="UP000605846"/>
    </source>
</evidence>
<proteinExistence type="inferred from homology"/>
<sequence>MFRSLWTSLVLAVAAVSAANVGVDVSSLTSQSSFQCVKDYGYTRAIVRCYIEAYGQNPGGAIDSNCYQNYVNAKNAGLEVDIYMFPCTGRSTCKSPATQVQEIINYVGAHSMIVGRLWLDVEVDSSANNWPSTTSNRNTLVAFKNSLNSSGWKWGIYSSYYQWQSITGSVSYNLASNVPLWYAHYDENLSFSDFSPFGGWSTPSIKQYVGDASFCSASFDKNFYG</sequence>
<dbReference type="GO" id="GO:0007165">
    <property type="term" value="P:signal transduction"/>
    <property type="evidence" value="ECO:0007669"/>
    <property type="project" value="TreeGrafter"/>
</dbReference>
<protein>
    <recommendedName>
        <fullName evidence="6">Lysozyme</fullName>
    </recommendedName>
</protein>
<dbReference type="CDD" id="cd06416">
    <property type="entry name" value="GH25_Lys1-like"/>
    <property type="match status" value="1"/>
</dbReference>
<feature type="signal peptide" evidence="3">
    <location>
        <begin position="1"/>
        <end position="18"/>
    </location>
</feature>
<dbReference type="Proteomes" id="UP000605846">
    <property type="component" value="Unassembled WGS sequence"/>
</dbReference>
<dbReference type="SUPFAM" id="SSF51445">
    <property type="entry name" value="(Trans)glycosidases"/>
    <property type="match status" value="1"/>
</dbReference>
<feature type="chain" id="PRO_5034005677" description="Lysozyme" evidence="3">
    <location>
        <begin position="19"/>
        <end position="225"/>
    </location>
</feature>
<dbReference type="PROSITE" id="PS51904">
    <property type="entry name" value="GLYCOSYL_HYDROL_F25_2"/>
    <property type="match status" value="1"/>
</dbReference>
<dbReference type="InterPro" id="IPR002053">
    <property type="entry name" value="Glyco_hydro_25"/>
</dbReference>
<name>A0A8H7BTT4_9FUNG</name>
<dbReference type="GO" id="GO:0009253">
    <property type="term" value="P:peptidoglycan catabolic process"/>
    <property type="evidence" value="ECO:0007669"/>
    <property type="project" value="InterPro"/>
</dbReference>
<comment type="similarity">
    <text evidence="1">Belongs to the glycosyl hydrolase 25 family.</text>
</comment>
<reference evidence="4" key="1">
    <citation type="submission" date="2020-01" db="EMBL/GenBank/DDBJ databases">
        <title>Genome Sequencing of Three Apophysomyces-Like Fungal Strains Confirms a Novel Fungal Genus in the Mucoromycota with divergent Burkholderia-like Endosymbiotic Bacteria.</title>
        <authorList>
            <person name="Stajich J.E."/>
            <person name="Macias A.M."/>
            <person name="Carter-House D."/>
            <person name="Lovett B."/>
            <person name="Kasson L.R."/>
            <person name="Berry K."/>
            <person name="Grigoriev I."/>
            <person name="Chang Y."/>
            <person name="Spatafora J."/>
            <person name="Kasson M.T."/>
        </authorList>
    </citation>
    <scope>NUCLEOTIDE SEQUENCE</scope>
    <source>
        <strain evidence="4">NRRL A-21654</strain>
    </source>
</reference>
<gene>
    <name evidence="4" type="ORF">EC973_007515</name>
</gene>
<dbReference type="GO" id="GO:0003796">
    <property type="term" value="F:lysozyme activity"/>
    <property type="evidence" value="ECO:0007669"/>
    <property type="project" value="InterPro"/>
</dbReference>
<dbReference type="PANTHER" id="PTHR23208">
    <property type="entry name" value="LYSOZYME PROTEIN"/>
    <property type="match status" value="1"/>
</dbReference>
<evidence type="ECO:0008006" key="6">
    <source>
        <dbReference type="Google" id="ProtNLM"/>
    </source>
</evidence>
<keyword evidence="5" id="KW-1185">Reference proteome</keyword>
<dbReference type="InterPro" id="IPR017853">
    <property type="entry name" value="GH"/>
</dbReference>
<comment type="caution">
    <text evidence="4">The sequence shown here is derived from an EMBL/GenBank/DDBJ whole genome shotgun (WGS) entry which is preliminary data.</text>
</comment>
<organism evidence="4 5">
    <name type="scientific">Apophysomyces ossiformis</name>
    <dbReference type="NCBI Taxonomy" id="679940"/>
    <lineage>
        <taxon>Eukaryota</taxon>
        <taxon>Fungi</taxon>
        <taxon>Fungi incertae sedis</taxon>
        <taxon>Mucoromycota</taxon>
        <taxon>Mucoromycotina</taxon>
        <taxon>Mucoromycetes</taxon>
        <taxon>Mucorales</taxon>
        <taxon>Mucorineae</taxon>
        <taxon>Mucoraceae</taxon>
        <taxon>Apophysomyces</taxon>
    </lineage>
</organism>
<dbReference type="Gene3D" id="3.20.20.80">
    <property type="entry name" value="Glycosidases"/>
    <property type="match status" value="1"/>
</dbReference>
<evidence type="ECO:0000313" key="4">
    <source>
        <dbReference type="EMBL" id="KAF7727446.1"/>
    </source>
</evidence>
<dbReference type="Pfam" id="PF01183">
    <property type="entry name" value="Glyco_hydro_25"/>
    <property type="match status" value="1"/>
</dbReference>